<dbReference type="InterPro" id="IPR011051">
    <property type="entry name" value="RmlC_Cupin_sf"/>
</dbReference>
<dbReference type="Gene3D" id="2.60.120.10">
    <property type="entry name" value="Jelly Rolls"/>
    <property type="match status" value="2"/>
</dbReference>
<dbReference type="InterPro" id="IPR003829">
    <property type="entry name" value="Pirin_N_dom"/>
</dbReference>
<dbReference type="Proteomes" id="UP000321408">
    <property type="component" value="Chromosome"/>
</dbReference>
<feature type="domain" description="Pirin C-terminal" evidence="4">
    <location>
        <begin position="180"/>
        <end position="285"/>
    </location>
</feature>
<dbReference type="AlphaFoldDB" id="A0A5B9DC60"/>
<dbReference type="PANTHER" id="PTHR13903:SF8">
    <property type="entry name" value="PIRIN"/>
    <property type="match status" value="1"/>
</dbReference>
<dbReference type="RefSeq" id="WP_147663457.1">
    <property type="nucleotide sequence ID" value="NZ_CP042905.2"/>
</dbReference>
<dbReference type="Pfam" id="PF05726">
    <property type="entry name" value="Pirin_C"/>
    <property type="match status" value="1"/>
</dbReference>
<name>A0A5B9DC60_9ARCH</name>
<evidence type="ECO:0000259" key="4">
    <source>
        <dbReference type="Pfam" id="PF05726"/>
    </source>
</evidence>
<evidence type="ECO:0000259" key="3">
    <source>
        <dbReference type="Pfam" id="PF02678"/>
    </source>
</evidence>
<evidence type="ECO:0000256" key="1">
    <source>
        <dbReference type="ARBA" id="ARBA00008416"/>
    </source>
</evidence>
<evidence type="ECO:0000313" key="6">
    <source>
        <dbReference type="Proteomes" id="UP000321408"/>
    </source>
</evidence>
<dbReference type="GeneID" id="41330402"/>
<dbReference type="CDD" id="cd02909">
    <property type="entry name" value="cupin_pirin_N"/>
    <property type="match status" value="1"/>
</dbReference>
<reference evidence="5 6" key="1">
    <citation type="journal article" date="2020" name="Nature">
        <title>Isolation of an archaeon at the prokaryote-eukaryote interface.</title>
        <authorList>
            <person name="Imachi H."/>
            <person name="Nobu M.K."/>
            <person name="Nakahara N."/>
            <person name="Morono Y."/>
            <person name="Ogawara M."/>
            <person name="Takaki Y."/>
            <person name="Takano Y."/>
            <person name="Uematsu K."/>
            <person name="Ikuta T."/>
            <person name="Ito M."/>
            <person name="Matsui Y."/>
            <person name="Miyazaki M."/>
            <person name="Murata K."/>
            <person name="Saito Y."/>
            <person name="Sakai S."/>
            <person name="Song C."/>
            <person name="Tasumi E."/>
            <person name="Yamanaka Y."/>
            <person name="Yamaguchi T."/>
            <person name="Kamagata Y."/>
            <person name="Tamaki H."/>
            <person name="Takai K."/>
        </authorList>
    </citation>
    <scope>NUCLEOTIDE SEQUENCE [LARGE SCALE GENOMIC DNA]</scope>
    <source>
        <strain evidence="5 6">MK-D1</strain>
    </source>
</reference>
<dbReference type="KEGG" id="psyt:DSAG12_02415"/>
<dbReference type="Pfam" id="PF02678">
    <property type="entry name" value="Pirin"/>
    <property type="match status" value="1"/>
</dbReference>
<dbReference type="SUPFAM" id="SSF51182">
    <property type="entry name" value="RmlC-like cupins"/>
    <property type="match status" value="1"/>
</dbReference>
<dbReference type="InterPro" id="IPR014710">
    <property type="entry name" value="RmlC-like_jellyroll"/>
</dbReference>
<accession>A0A5B9DC60</accession>
<evidence type="ECO:0000313" key="5">
    <source>
        <dbReference type="EMBL" id="QEE16585.1"/>
    </source>
</evidence>
<dbReference type="OrthoDB" id="23530at2157"/>
<keyword evidence="6" id="KW-1185">Reference proteome</keyword>
<protein>
    <submittedName>
        <fullName evidence="5">Pirin family protein</fullName>
    </submittedName>
</protein>
<proteinExistence type="inferred from homology"/>
<feature type="domain" description="Pirin N-terminal" evidence="3">
    <location>
        <begin position="24"/>
        <end position="124"/>
    </location>
</feature>
<sequence length="290" mass="33415">MTNQQYRKIKLVKRSRQVMEGAGVRLKRAFGSPNDAFFFDPFLLLDDFHSDKPKDYLKGFPWHPHRGIETITYMLHGEVEHQDSLGNKGMICQDEVQWMTAGSGIIHSEMPKQQEGILWGFQLWANLPAVDKMMKPRYRDISSDQICLVRREDGTKIRVIAGEVDGFKGPVTDVIIDPQYLDVQLPAHSEFIQKVPRSHTVFAYVIEGEARFDQFHNDLLGIEQIVLYEKNTVGRVKIQTDSHPVRFLLISGKPLNEPIAWNGPIVMNTREELNTAFHEYNNGTFLKYKN</sequence>
<evidence type="ECO:0000256" key="2">
    <source>
        <dbReference type="RuleBase" id="RU003457"/>
    </source>
</evidence>
<dbReference type="CDD" id="cd02247">
    <property type="entry name" value="cupin_pirin_C"/>
    <property type="match status" value="1"/>
</dbReference>
<dbReference type="PANTHER" id="PTHR13903">
    <property type="entry name" value="PIRIN-RELATED"/>
    <property type="match status" value="1"/>
</dbReference>
<gene>
    <name evidence="5" type="ORF">DSAG12_02415</name>
</gene>
<dbReference type="InterPro" id="IPR012093">
    <property type="entry name" value="Pirin"/>
</dbReference>
<dbReference type="PIRSF" id="PIRSF006232">
    <property type="entry name" value="Pirin"/>
    <property type="match status" value="1"/>
</dbReference>
<organism evidence="5 6">
    <name type="scientific">Promethearchaeum syntrophicum</name>
    <dbReference type="NCBI Taxonomy" id="2594042"/>
    <lineage>
        <taxon>Archaea</taxon>
        <taxon>Promethearchaeati</taxon>
        <taxon>Promethearchaeota</taxon>
        <taxon>Promethearchaeia</taxon>
        <taxon>Promethearchaeales</taxon>
        <taxon>Promethearchaeaceae</taxon>
        <taxon>Promethearchaeum</taxon>
    </lineage>
</organism>
<dbReference type="EMBL" id="CP042905">
    <property type="protein sequence ID" value="QEE16585.1"/>
    <property type="molecule type" value="Genomic_DNA"/>
</dbReference>
<dbReference type="InterPro" id="IPR008778">
    <property type="entry name" value="Pirin_C_dom"/>
</dbReference>
<comment type="similarity">
    <text evidence="1 2">Belongs to the pirin family.</text>
</comment>
<reference evidence="5 6" key="2">
    <citation type="journal article" date="2024" name="Int. J. Syst. Evol. Microbiol.">
        <title>Promethearchaeum syntrophicum gen. nov., sp. nov., an anaerobic, obligately syntrophic archaeon, the first isolate of the lineage 'Asgard' archaea, and proposal of the new archaeal phylum Promethearchaeota phyl. nov. and kingdom Promethearchaeati regn. nov.</title>
        <authorList>
            <person name="Imachi H."/>
            <person name="Nobu M.K."/>
            <person name="Kato S."/>
            <person name="Takaki Y."/>
            <person name="Miyazaki M."/>
            <person name="Miyata M."/>
            <person name="Ogawara M."/>
            <person name="Saito Y."/>
            <person name="Sakai S."/>
            <person name="Tahara Y.O."/>
            <person name="Takano Y."/>
            <person name="Tasumi E."/>
            <person name="Uematsu K."/>
            <person name="Yoshimura T."/>
            <person name="Itoh T."/>
            <person name="Ohkuma M."/>
            <person name="Takai K."/>
        </authorList>
    </citation>
    <scope>NUCLEOTIDE SEQUENCE [LARGE SCALE GENOMIC DNA]</scope>
    <source>
        <strain evidence="5 6">MK-D1</strain>
    </source>
</reference>